<evidence type="ECO:0000313" key="1">
    <source>
        <dbReference type="EMBL" id="SET63411.1"/>
    </source>
</evidence>
<dbReference type="InterPro" id="IPR006901">
    <property type="entry name" value="TrmK"/>
</dbReference>
<dbReference type="STRING" id="237682.SAMN05421676_106144"/>
<evidence type="ECO:0000313" key="2">
    <source>
        <dbReference type="Proteomes" id="UP000199095"/>
    </source>
</evidence>
<dbReference type="Gene3D" id="3.40.50.150">
    <property type="entry name" value="Vaccinia Virus protein VP39"/>
    <property type="match status" value="1"/>
</dbReference>
<keyword evidence="1" id="KW-0489">Methyltransferase</keyword>
<dbReference type="PIRSF" id="PIRSF018637">
    <property type="entry name" value="TrmK"/>
    <property type="match status" value="1"/>
</dbReference>
<keyword evidence="2" id="KW-1185">Reference proteome</keyword>
<dbReference type="PANTHER" id="PTHR38451">
    <property type="entry name" value="TRNA (ADENINE(22)-N(1))-METHYLTRANSFERASE"/>
    <property type="match status" value="1"/>
</dbReference>
<dbReference type="RefSeq" id="WP_093135086.1">
    <property type="nucleotide sequence ID" value="NZ_FOHJ01000006.1"/>
</dbReference>
<name>A0A1I0FXY4_9BACI</name>
<dbReference type="OrthoDB" id="5881184at2"/>
<sequence length="234" mass="26907">MADIQLSKRLKSITYYLPERALFADIGSDHAYLPCYVCLNDSEASAIAGEINKGPYLRAYEQVQKWNLLERIGVRQGDGLSVIEPNEVEQVVIAGMGGTLITNILENGKEKLAGVKRIIVQPNINARYVRKWLNKHSFSLSREQVIEEDGRYYEIIVADYNPSQPLMEYTEKEYYLGPINGKEKSQAFIQKWSGILQKNERIIKEMKKASQPDEQKIAEFEQQMDWIKEALKDE</sequence>
<dbReference type="GO" id="GO:0032259">
    <property type="term" value="P:methylation"/>
    <property type="evidence" value="ECO:0007669"/>
    <property type="project" value="UniProtKB-KW"/>
</dbReference>
<organism evidence="1 2">
    <name type="scientific">Salinibacillus kushneri</name>
    <dbReference type="NCBI Taxonomy" id="237682"/>
    <lineage>
        <taxon>Bacteria</taxon>
        <taxon>Bacillati</taxon>
        <taxon>Bacillota</taxon>
        <taxon>Bacilli</taxon>
        <taxon>Bacillales</taxon>
        <taxon>Bacillaceae</taxon>
        <taxon>Salinibacillus</taxon>
    </lineage>
</organism>
<dbReference type="Proteomes" id="UP000199095">
    <property type="component" value="Unassembled WGS sequence"/>
</dbReference>
<dbReference type="Pfam" id="PF04816">
    <property type="entry name" value="TrmK"/>
    <property type="match status" value="1"/>
</dbReference>
<reference evidence="2" key="1">
    <citation type="submission" date="2016-10" db="EMBL/GenBank/DDBJ databases">
        <authorList>
            <person name="Varghese N."/>
            <person name="Submissions S."/>
        </authorList>
    </citation>
    <scope>NUCLEOTIDE SEQUENCE [LARGE SCALE GENOMIC DNA]</scope>
    <source>
        <strain evidence="2">CGMCC 1.3566</strain>
    </source>
</reference>
<dbReference type="PANTHER" id="PTHR38451:SF1">
    <property type="entry name" value="TRNA (ADENINE(22)-N(1))-METHYLTRANSFERASE"/>
    <property type="match status" value="1"/>
</dbReference>
<dbReference type="GO" id="GO:0160105">
    <property type="term" value="F:tRNA (adenine(22)-N1)-methyltransferase activity"/>
    <property type="evidence" value="ECO:0007669"/>
    <property type="project" value="InterPro"/>
</dbReference>
<protein>
    <submittedName>
        <fullName evidence="1">tRNA (Adenine22-N1)-methyltransferase</fullName>
    </submittedName>
</protein>
<dbReference type="InterPro" id="IPR029063">
    <property type="entry name" value="SAM-dependent_MTases_sf"/>
</dbReference>
<accession>A0A1I0FXY4</accession>
<gene>
    <name evidence="1" type="ORF">SAMN05421676_106144</name>
</gene>
<dbReference type="EMBL" id="FOHJ01000006">
    <property type="protein sequence ID" value="SET63411.1"/>
    <property type="molecule type" value="Genomic_DNA"/>
</dbReference>
<dbReference type="Gene3D" id="1.10.287.1890">
    <property type="match status" value="1"/>
</dbReference>
<proteinExistence type="predicted"/>
<keyword evidence="1" id="KW-0808">Transferase</keyword>
<dbReference type="AlphaFoldDB" id="A0A1I0FXY4"/>